<proteinExistence type="predicted"/>
<dbReference type="Proteomes" id="UP000703269">
    <property type="component" value="Unassembled WGS sequence"/>
</dbReference>
<feature type="compositionally biased region" description="Low complexity" evidence="1">
    <location>
        <begin position="271"/>
        <end position="301"/>
    </location>
</feature>
<sequence>MLSFPATPPARSQRLSLDSPFFQAPAFVPCDSPTPRRDCPYPDLTARPSYRTLTAADTLLHLASSPAPSPRISLYPSTSTSSNAHSQSTQSTFPPSPGPTTPSRSIMHFDRSKLDVLAHPFSSPHALFYSPRYLGPSDNSPFGAVSCSPVLHEDERREQERARVRERDARSRMLEPPAKRQRTEYTSAVAPRGSRVRTYRRLLDTTISHADFKLSNRYARTDHDDELTNSSLEPDTDLAFNTDSEPAAAASSSPAPSTELMYPSSPPRPCPSSQTSLSPLSDLSDTRDLTSSSSYSPTSTLEATDFQPRPSAFSARIWPGRGTSMSIGTAAVTGTGTPRRPRANASKATATTETAVSFPPLHLSPFRYVPKEAAGRGRHQDEALLQNEPTESADTECCQSPCAESRLLDEDEDVQFKPEDWMRSPPRTRARARTVPGPSSQSEVTVPIPETPPARLRFRKRRRAAITYNEDSDSEYSEFFEDAVREEQSRPSKRRPTEPRRVVRQATASRRSASVRLPSTPPRDATPEEEDEGEISDETTEFALRTLPSHVTKHARFPLFYRAFAVPSYGVELPSFEARPETAHALGGAVANAPRGPLDLYTPRWVRGKGGAKVGMCPVCIEPPERGGIGRKIWLYTKFSAYKCYHMQYAHGISSSGKPFSPPVAFKHLTRPACGRQEKARILQGRCHACSKWVNVEGVKDVEVKVPEIFWWKHASKCHDGSNIAGEGGCYVENDVWRAAVGHAQD</sequence>
<feature type="compositionally biased region" description="Acidic residues" evidence="1">
    <location>
        <begin position="527"/>
        <end position="539"/>
    </location>
</feature>
<feature type="compositionally biased region" description="Polar residues" evidence="1">
    <location>
        <begin position="323"/>
        <end position="336"/>
    </location>
</feature>
<dbReference type="Pfam" id="PF14616">
    <property type="entry name" value="Rua1_C"/>
    <property type="match status" value="1"/>
</dbReference>
<feature type="compositionally biased region" description="Acidic residues" evidence="1">
    <location>
        <begin position="470"/>
        <end position="481"/>
    </location>
</feature>
<reference evidence="3 4" key="1">
    <citation type="submission" date="2021-08" db="EMBL/GenBank/DDBJ databases">
        <title>Draft Genome Sequence of Phanerochaete sordida strain YK-624.</title>
        <authorList>
            <person name="Mori T."/>
            <person name="Dohra H."/>
            <person name="Suzuki T."/>
            <person name="Kawagishi H."/>
            <person name="Hirai H."/>
        </authorList>
    </citation>
    <scope>NUCLEOTIDE SEQUENCE [LARGE SCALE GENOMIC DNA]</scope>
    <source>
        <strain evidence="3 4">YK-624</strain>
    </source>
</reference>
<feature type="domain" description="Transcription regulator Rua1 C-terminal" evidence="2">
    <location>
        <begin position="597"/>
        <end position="719"/>
    </location>
</feature>
<dbReference type="PANTHER" id="PTHR28125">
    <property type="entry name" value="MEIOTIC EXPRESSION UP-REGULATED PROTEIN 26"/>
    <property type="match status" value="1"/>
</dbReference>
<accession>A0A9P3GFV1</accession>
<dbReference type="OrthoDB" id="5595379at2759"/>
<dbReference type="AlphaFoldDB" id="A0A9P3GFV1"/>
<feature type="compositionally biased region" description="Basic and acidic residues" evidence="1">
    <location>
        <begin position="153"/>
        <end position="183"/>
    </location>
</feature>
<name>A0A9P3GFV1_9APHY</name>
<evidence type="ECO:0000313" key="3">
    <source>
        <dbReference type="EMBL" id="GJE94021.1"/>
    </source>
</evidence>
<feature type="region of interest" description="Disordered" evidence="1">
    <location>
        <begin position="470"/>
        <end position="539"/>
    </location>
</feature>
<protein>
    <submittedName>
        <fullName evidence="3">DUF4451 domain-containing protein</fullName>
    </submittedName>
</protein>
<organism evidence="3 4">
    <name type="scientific">Phanerochaete sordida</name>
    <dbReference type="NCBI Taxonomy" id="48140"/>
    <lineage>
        <taxon>Eukaryota</taxon>
        <taxon>Fungi</taxon>
        <taxon>Dikarya</taxon>
        <taxon>Basidiomycota</taxon>
        <taxon>Agaricomycotina</taxon>
        <taxon>Agaricomycetes</taxon>
        <taxon>Polyporales</taxon>
        <taxon>Phanerochaetaceae</taxon>
        <taxon>Phanerochaete</taxon>
    </lineage>
</organism>
<feature type="compositionally biased region" description="Low complexity" evidence="1">
    <location>
        <begin position="77"/>
        <end position="93"/>
    </location>
</feature>
<evidence type="ECO:0000259" key="2">
    <source>
        <dbReference type="Pfam" id="PF14616"/>
    </source>
</evidence>
<evidence type="ECO:0000256" key="1">
    <source>
        <dbReference type="SAM" id="MobiDB-lite"/>
    </source>
</evidence>
<evidence type="ECO:0000313" key="4">
    <source>
        <dbReference type="Proteomes" id="UP000703269"/>
    </source>
</evidence>
<dbReference type="PANTHER" id="PTHR28125:SF2">
    <property type="entry name" value="MEIOTIC EXPRESSION UP-REGULATED PROTEIN 26"/>
    <property type="match status" value="1"/>
</dbReference>
<feature type="region of interest" description="Disordered" evidence="1">
    <location>
        <begin position="153"/>
        <end position="192"/>
    </location>
</feature>
<feature type="region of interest" description="Disordered" evidence="1">
    <location>
        <begin position="409"/>
        <end position="451"/>
    </location>
</feature>
<feature type="compositionally biased region" description="Basic and acidic residues" evidence="1">
    <location>
        <begin position="482"/>
        <end position="501"/>
    </location>
</feature>
<feature type="region of interest" description="Disordered" evidence="1">
    <location>
        <begin position="225"/>
        <end position="353"/>
    </location>
</feature>
<comment type="caution">
    <text evidence="3">The sequence shown here is derived from an EMBL/GenBank/DDBJ whole genome shotgun (WGS) entry which is preliminary data.</text>
</comment>
<gene>
    <name evidence="3" type="ORF">PsYK624_101890</name>
</gene>
<dbReference type="InterPro" id="IPR028012">
    <property type="entry name" value="Rua1_C"/>
</dbReference>
<dbReference type="EMBL" id="BPQB01000037">
    <property type="protein sequence ID" value="GJE94021.1"/>
    <property type="molecule type" value="Genomic_DNA"/>
</dbReference>
<feature type="region of interest" description="Disordered" evidence="1">
    <location>
        <begin position="70"/>
        <end position="106"/>
    </location>
</feature>
<feature type="compositionally biased region" description="Low complexity" evidence="1">
    <location>
        <begin position="244"/>
        <end position="257"/>
    </location>
</feature>
<keyword evidence="4" id="KW-1185">Reference proteome</keyword>
<feature type="compositionally biased region" description="Polar residues" evidence="1">
    <location>
        <begin position="228"/>
        <end position="243"/>
    </location>
</feature>